<organism evidence="1 2">
    <name type="scientific">Enterococcus italicus (strain DSM 15952 / CCUG 50447 / LMG 22039 / TP 1.5)</name>
    <dbReference type="NCBI Taxonomy" id="888064"/>
    <lineage>
        <taxon>Bacteria</taxon>
        <taxon>Bacillati</taxon>
        <taxon>Bacillota</taxon>
        <taxon>Bacilli</taxon>
        <taxon>Lactobacillales</taxon>
        <taxon>Enterococcaceae</taxon>
        <taxon>Enterococcus</taxon>
    </lineage>
</organism>
<dbReference type="HOGENOM" id="CLU_173158_0_0_9"/>
<dbReference type="STRING" id="888064.HMPREF9088_1011"/>
<dbReference type="Proteomes" id="UP000010296">
    <property type="component" value="Unassembled WGS sequence"/>
</dbReference>
<gene>
    <name evidence="1" type="ORF">HMPREF9088_1011</name>
</gene>
<dbReference type="EMBL" id="AEPV01000037">
    <property type="protein sequence ID" value="EFU74098.1"/>
    <property type="molecule type" value="Genomic_DNA"/>
</dbReference>
<evidence type="ECO:0000313" key="2">
    <source>
        <dbReference type="Proteomes" id="UP000010296"/>
    </source>
</evidence>
<accession>E6LF71</accession>
<name>E6LF71_ENTI1</name>
<dbReference type="GeneID" id="302705972"/>
<protein>
    <submittedName>
        <fullName evidence="1">Uncharacterized protein</fullName>
    </submittedName>
</protein>
<evidence type="ECO:0000313" key="1">
    <source>
        <dbReference type="EMBL" id="EFU74098.1"/>
    </source>
</evidence>
<dbReference type="OrthoDB" id="2186315at2"/>
<dbReference type="AlphaFoldDB" id="E6LF71"/>
<comment type="caution">
    <text evidence="1">The sequence shown here is derived from an EMBL/GenBank/DDBJ whole genome shotgun (WGS) entry which is preliminary data.</text>
</comment>
<proteinExistence type="predicted"/>
<dbReference type="RefSeq" id="WP_007208030.1">
    <property type="nucleotide sequence ID" value="NZ_GL622241.1"/>
</dbReference>
<reference evidence="1 2" key="1">
    <citation type="submission" date="2010-12" db="EMBL/GenBank/DDBJ databases">
        <authorList>
            <person name="Muzny D."/>
            <person name="Qin X."/>
            <person name="Deng J."/>
            <person name="Jiang H."/>
            <person name="Liu Y."/>
            <person name="Qu J."/>
            <person name="Song X.-Z."/>
            <person name="Zhang L."/>
            <person name="Thornton R."/>
            <person name="Coyle M."/>
            <person name="Francisco L."/>
            <person name="Jackson L."/>
            <person name="Javaid M."/>
            <person name="Korchina V."/>
            <person name="Kovar C."/>
            <person name="Mata R."/>
            <person name="Mathew T."/>
            <person name="Ngo R."/>
            <person name="Nguyen L."/>
            <person name="Nguyen N."/>
            <person name="Okwuonu G."/>
            <person name="Ongeri F."/>
            <person name="Pham C."/>
            <person name="Simmons D."/>
            <person name="Wilczek-Boney K."/>
            <person name="Hale W."/>
            <person name="Jakkamsetti A."/>
            <person name="Pham P."/>
            <person name="Ruth R."/>
            <person name="San Lucas F."/>
            <person name="Warren J."/>
            <person name="Zhang J."/>
            <person name="Zhao Z."/>
            <person name="Zhou C."/>
            <person name="Zhu D."/>
            <person name="Lee S."/>
            <person name="Bess C."/>
            <person name="Blankenburg K."/>
            <person name="Forbes L."/>
            <person name="Fu Q."/>
            <person name="Gubbala S."/>
            <person name="Hirani K."/>
            <person name="Jayaseelan J.C."/>
            <person name="Lara F."/>
            <person name="Munidasa M."/>
            <person name="Palculict T."/>
            <person name="Patil S."/>
            <person name="Pu L.-L."/>
            <person name="Saada N."/>
            <person name="Tang L."/>
            <person name="Weissenberger G."/>
            <person name="Zhu Y."/>
            <person name="Hemphill L."/>
            <person name="Shang Y."/>
            <person name="Youmans B."/>
            <person name="Ayvaz T."/>
            <person name="Ross M."/>
            <person name="Santibanez J."/>
            <person name="Aqrawi P."/>
            <person name="Gross S."/>
            <person name="Joshi V."/>
            <person name="Fowler G."/>
            <person name="Nazareth L."/>
            <person name="Reid J."/>
            <person name="Worley K."/>
            <person name="Petrosino J."/>
            <person name="Highlander S."/>
            <person name="Gibbs R."/>
        </authorList>
    </citation>
    <scope>NUCLEOTIDE SEQUENCE [LARGE SCALE GENOMIC DNA]</scope>
    <source>
        <strain evidence="2">DSM 15952 / CCUG 50447 / LMG 22039 / TP 1.5</strain>
    </source>
</reference>
<keyword evidence="2" id="KW-1185">Reference proteome</keyword>
<sequence>MNIQNRLENIPTQVKQALQPSFIFLINEDIIQHFPIRQWQAGQILAEIQRQLGPNYESSSWHNYLICWNAQKTKLLIIPRYQTITSLKKEFDSH</sequence>